<keyword evidence="9" id="KW-0418">Kinase</keyword>
<evidence type="ECO:0000256" key="8">
    <source>
        <dbReference type="ARBA" id="ARBA00022741"/>
    </source>
</evidence>
<evidence type="ECO:0000259" key="17">
    <source>
        <dbReference type="PROSITE" id="PS50109"/>
    </source>
</evidence>
<dbReference type="SUPFAM" id="SSF55874">
    <property type="entry name" value="ATPase domain of HSP90 chaperone/DNA topoisomerase II/histidine kinase"/>
    <property type="match status" value="1"/>
</dbReference>
<feature type="modified residue" description="Phosphohistidine" evidence="14">
    <location>
        <position position="841"/>
    </location>
</feature>
<evidence type="ECO:0000259" key="20">
    <source>
        <dbReference type="PROSITE" id="PS50894"/>
    </source>
</evidence>
<dbReference type="InterPro" id="IPR008207">
    <property type="entry name" value="Sig_transdc_His_kin_Hpt_dom"/>
</dbReference>
<dbReference type="Gene3D" id="1.10.287.130">
    <property type="match status" value="1"/>
</dbReference>
<dbReference type="RefSeq" id="WP_211551389.1">
    <property type="nucleotide sequence ID" value="NZ_JAGTUF010000025.1"/>
</dbReference>
<name>A0ABS5IGK4_9PROT</name>
<evidence type="ECO:0000259" key="18">
    <source>
        <dbReference type="PROSITE" id="PS50110"/>
    </source>
</evidence>
<evidence type="ECO:0000256" key="3">
    <source>
        <dbReference type="ARBA" id="ARBA00012438"/>
    </source>
</evidence>
<dbReference type="PANTHER" id="PTHR45339">
    <property type="entry name" value="HYBRID SIGNAL TRANSDUCTION HISTIDINE KINASE J"/>
    <property type="match status" value="1"/>
</dbReference>
<evidence type="ECO:0000256" key="2">
    <source>
        <dbReference type="ARBA" id="ARBA00004651"/>
    </source>
</evidence>
<dbReference type="CDD" id="cd00082">
    <property type="entry name" value="HisKA"/>
    <property type="match status" value="1"/>
</dbReference>
<keyword evidence="22" id="KW-1185">Reference proteome</keyword>
<dbReference type="SMART" id="SM00387">
    <property type="entry name" value="HATPase_c"/>
    <property type="match status" value="1"/>
</dbReference>
<keyword evidence="7 16" id="KW-0812">Transmembrane</keyword>
<evidence type="ECO:0000256" key="14">
    <source>
        <dbReference type="PROSITE-ProRule" id="PRU00110"/>
    </source>
</evidence>
<feature type="domain" description="HAMP" evidence="19">
    <location>
        <begin position="327"/>
        <end position="379"/>
    </location>
</feature>
<feature type="domain" description="Response regulatory" evidence="18">
    <location>
        <begin position="650"/>
        <end position="768"/>
    </location>
</feature>
<keyword evidence="12" id="KW-0902">Two-component regulatory system</keyword>
<keyword evidence="13 16" id="KW-0472">Membrane</keyword>
<dbReference type="InterPro" id="IPR036097">
    <property type="entry name" value="HisK_dim/P_sf"/>
</dbReference>
<keyword evidence="11 16" id="KW-1133">Transmembrane helix</keyword>
<evidence type="ECO:0000256" key="9">
    <source>
        <dbReference type="ARBA" id="ARBA00022777"/>
    </source>
</evidence>
<evidence type="ECO:0000313" key="22">
    <source>
        <dbReference type="Proteomes" id="UP000680714"/>
    </source>
</evidence>
<reference evidence="21 22" key="1">
    <citation type="submission" date="2021-04" db="EMBL/GenBank/DDBJ databases">
        <title>Magnetospirillum sulfuroxidans sp. nov., a facultative chemolithoautotrophic sulfur-oxidizing alphaproteobacterium isolated from freshwater sediment and proposals for Paramagetospirillum gen. nov., and Magnetospirillaceae fam. nov.</title>
        <authorList>
            <person name="Koziaeva V."/>
            <person name="Geelhoed J.S."/>
            <person name="Sorokin D.Y."/>
            <person name="Grouzdev D.S."/>
        </authorList>
    </citation>
    <scope>NUCLEOTIDE SEQUENCE [LARGE SCALE GENOMIC DNA]</scope>
    <source>
        <strain evidence="21 22">J10</strain>
    </source>
</reference>
<feature type="transmembrane region" description="Helical" evidence="16">
    <location>
        <begin position="306"/>
        <end position="326"/>
    </location>
</feature>
<keyword evidence="5 15" id="KW-0597">Phosphoprotein</keyword>
<feature type="domain" description="Histidine kinase" evidence="17">
    <location>
        <begin position="412"/>
        <end position="630"/>
    </location>
</feature>
<dbReference type="SUPFAM" id="SSF47384">
    <property type="entry name" value="Homodimeric domain of signal transducing histidine kinase"/>
    <property type="match status" value="1"/>
</dbReference>
<feature type="transmembrane region" description="Helical" evidence="16">
    <location>
        <begin position="9"/>
        <end position="33"/>
    </location>
</feature>
<accession>A0ABS5IGK4</accession>
<evidence type="ECO:0000256" key="7">
    <source>
        <dbReference type="ARBA" id="ARBA00022692"/>
    </source>
</evidence>
<dbReference type="Gene3D" id="3.40.50.2300">
    <property type="match status" value="1"/>
</dbReference>
<evidence type="ECO:0000256" key="16">
    <source>
        <dbReference type="SAM" id="Phobius"/>
    </source>
</evidence>
<organism evidence="21 22">
    <name type="scientific">Magnetospirillum sulfuroxidans</name>
    <dbReference type="NCBI Taxonomy" id="611300"/>
    <lineage>
        <taxon>Bacteria</taxon>
        <taxon>Pseudomonadati</taxon>
        <taxon>Pseudomonadota</taxon>
        <taxon>Alphaproteobacteria</taxon>
        <taxon>Rhodospirillales</taxon>
        <taxon>Rhodospirillaceae</taxon>
        <taxon>Magnetospirillum</taxon>
    </lineage>
</organism>
<dbReference type="Pfam" id="PF00672">
    <property type="entry name" value="HAMP"/>
    <property type="match status" value="1"/>
</dbReference>
<dbReference type="SMART" id="SM00304">
    <property type="entry name" value="HAMP"/>
    <property type="match status" value="1"/>
</dbReference>
<evidence type="ECO:0000256" key="5">
    <source>
        <dbReference type="ARBA" id="ARBA00022553"/>
    </source>
</evidence>
<feature type="modified residue" description="4-aspartylphosphate" evidence="15">
    <location>
        <position position="699"/>
    </location>
</feature>
<dbReference type="SMART" id="SM00388">
    <property type="entry name" value="HisKA"/>
    <property type="match status" value="1"/>
</dbReference>
<evidence type="ECO:0000256" key="4">
    <source>
        <dbReference type="ARBA" id="ARBA00022475"/>
    </source>
</evidence>
<evidence type="ECO:0000256" key="6">
    <source>
        <dbReference type="ARBA" id="ARBA00022679"/>
    </source>
</evidence>
<dbReference type="InterPro" id="IPR003660">
    <property type="entry name" value="HAMP_dom"/>
</dbReference>
<evidence type="ECO:0000256" key="13">
    <source>
        <dbReference type="ARBA" id="ARBA00023136"/>
    </source>
</evidence>
<dbReference type="CDD" id="cd16922">
    <property type="entry name" value="HATPase_EvgS-ArcB-TorS-like"/>
    <property type="match status" value="1"/>
</dbReference>
<dbReference type="InterPro" id="IPR011006">
    <property type="entry name" value="CheY-like_superfamily"/>
</dbReference>
<dbReference type="Pfam" id="PF00072">
    <property type="entry name" value="Response_reg"/>
    <property type="match status" value="1"/>
</dbReference>
<dbReference type="CDD" id="cd17546">
    <property type="entry name" value="REC_hyHK_CKI1_RcsC-like"/>
    <property type="match status" value="1"/>
</dbReference>
<dbReference type="EC" id="2.7.13.3" evidence="3"/>
<evidence type="ECO:0000313" key="21">
    <source>
        <dbReference type="EMBL" id="MBR9973551.1"/>
    </source>
</evidence>
<dbReference type="Gene3D" id="1.20.120.160">
    <property type="entry name" value="HPT domain"/>
    <property type="match status" value="1"/>
</dbReference>
<sequence length="898" mass="96241">MKALPRPRLAVEIAGGYLLLGLLPLVVIVWMYFHASERVLVEEISRSLSTIADQKTARVEAFARDRMQVASTLSYTPTVRDALIALRQNPDSTPFRPLLSRYAESAGARDLLLVSAEGEILFAVSRDDLVGAVLTEPRHRGSLLANIYERTRTLLETEISDFATIGDGGPTSFAAAPVLKDGALLGTVLLEVDQAALFDIVADTAALGRTGETLVAARAGNGEVEIQGPLRLAEPGRDLHVLAAADHIGIPLNRALHGERGVDFATDYRGERVLAAWRYLPSFRWGMVVKIDVSETLASVERLRALGWWIGSAAVLFGLLAAIFIARAIAAPLKNLQQATEALSNGTFQPPLTVDGSVEIAELAHSFNDMAVEIQTYQQGLERMVEARTKELRAAKDSAEAATRAKTDFLAVMSHELRTPMNGIIGMAELLLRRLETDAEGKRWAGTIKRSGETLTVLLNDILDISRIEAGQLSFEHRAFVPLRLAEDLVALMRPPAHDKGLELRLDAADDLPTATHGDAARLRQVLLNLLGNAIKFTDQGEIVLSVALASDAILRFSVADTGIGVAAADRERLFDPFFQADSSASRRHGGVGLGLAICKRLIAGMGGSIRYEPRPQGGSILVVDLPFAAADAAVPPEESETIAELPALTVLVVEDEEVNALVLEALLSQAGHTVTVTRDGTEALSAALCHDFDVALVDLRLPGMDGFQVTRNLHALLSERGGYVPVVAVTANLMPEDQTACTQAGMVAVVPKPIDPARLQAALAAALRPAPHTLPGAGTAAITAKGILDHDLLAQLAEDLGLDQLRGLAIAALEIMDGRLRDLQQAVNSQEPERIADLAHKLAGAAGSHGMAATRLCAKEMESHIRAGDITACRRLFPHLAAQFSDGREALRRWLAE</sequence>
<dbReference type="InterPro" id="IPR036890">
    <property type="entry name" value="HATPase_C_sf"/>
</dbReference>
<gene>
    <name evidence="21" type="ORF">KEC16_17625</name>
</gene>
<dbReference type="SUPFAM" id="SSF52172">
    <property type="entry name" value="CheY-like"/>
    <property type="match status" value="1"/>
</dbReference>
<dbReference type="Gene3D" id="6.10.340.10">
    <property type="match status" value="1"/>
</dbReference>
<dbReference type="InterPro" id="IPR003661">
    <property type="entry name" value="HisK_dim/P_dom"/>
</dbReference>
<keyword evidence="4" id="KW-1003">Cell membrane</keyword>
<evidence type="ECO:0000256" key="10">
    <source>
        <dbReference type="ARBA" id="ARBA00022840"/>
    </source>
</evidence>
<dbReference type="PROSITE" id="PS50109">
    <property type="entry name" value="HIS_KIN"/>
    <property type="match status" value="1"/>
</dbReference>
<evidence type="ECO:0000256" key="1">
    <source>
        <dbReference type="ARBA" id="ARBA00000085"/>
    </source>
</evidence>
<dbReference type="InterPro" id="IPR001789">
    <property type="entry name" value="Sig_transdc_resp-reg_receiver"/>
</dbReference>
<dbReference type="PRINTS" id="PR00344">
    <property type="entry name" value="BCTRLSENSOR"/>
</dbReference>
<comment type="caution">
    <text evidence="21">The sequence shown here is derived from an EMBL/GenBank/DDBJ whole genome shotgun (WGS) entry which is preliminary data.</text>
</comment>
<dbReference type="Pfam" id="PF02518">
    <property type="entry name" value="HATPase_c"/>
    <property type="match status" value="1"/>
</dbReference>
<proteinExistence type="predicted"/>
<dbReference type="CDD" id="cd06225">
    <property type="entry name" value="HAMP"/>
    <property type="match status" value="1"/>
</dbReference>
<dbReference type="Proteomes" id="UP000680714">
    <property type="component" value="Unassembled WGS sequence"/>
</dbReference>
<dbReference type="InterPro" id="IPR004358">
    <property type="entry name" value="Sig_transdc_His_kin-like_C"/>
</dbReference>
<dbReference type="InterPro" id="IPR005467">
    <property type="entry name" value="His_kinase_dom"/>
</dbReference>
<dbReference type="SMART" id="SM00448">
    <property type="entry name" value="REC"/>
    <property type="match status" value="1"/>
</dbReference>
<evidence type="ECO:0000256" key="12">
    <source>
        <dbReference type="ARBA" id="ARBA00023012"/>
    </source>
</evidence>
<comment type="subcellular location">
    <subcellularLocation>
        <location evidence="2">Cell membrane</location>
        <topology evidence="2">Multi-pass membrane protein</topology>
    </subcellularLocation>
</comment>
<dbReference type="Pfam" id="PF00512">
    <property type="entry name" value="HisKA"/>
    <property type="match status" value="1"/>
</dbReference>
<keyword evidence="10" id="KW-0067">ATP-binding</keyword>
<dbReference type="PROSITE" id="PS50894">
    <property type="entry name" value="HPT"/>
    <property type="match status" value="1"/>
</dbReference>
<keyword evidence="8" id="KW-0547">Nucleotide-binding</keyword>
<dbReference type="Gene3D" id="3.30.565.10">
    <property type="entry name" value="Histidine kinase-like ATPase, C-terminal domain"/>
    <property type="match status" value="1"/>
</dbReference>
<evidence type="ECO:0000256" key="15">
    <source>
        <dbReference type="PROSITE-ProRule" id="PRU00169"/>
    </source>
</evidence>
<comment type="catalytic activity">
    <reaction evidence="1">
        <text>ATP + protein L-histidine = ADP + protein N-phospho-L-histidine.</text>
        <dbReference type="EC" id="2.7.13.3"/>
    </reaction>
</comment>
<feature type="domain" description="HPt" evidence="20">
    <location>
        <begin position="802"/>
        <end position="895"/>
    </location>
</feature>
<evidence type="ECO:0000256" key="11">
    <source>
        <dbReference type="ARBA" id="ARBA00022989"/>
    </source>
</evidence>
<dbReference type="PANTHER" id="PTHR45339:SF1">
    <property type="entry name" value="HYBRID SIGNAL TRANSDUCTION HISTIDINE KINASE J"/>
    <property type="match status" value="1"/>
</dbReference>
<evidence type="ECO:0000259" key="19">
    <source>
        <dbReference type="PROSITE" id="PS50885"/>
    </source>
</evidence>
<dbReference type="InterPro" id="IPR003594">
    <property type="entry name" value="HATPase_dom"/>
</dbReference>
<keyword evidence="6" id="KW-0808">Transferase</keyword>
<dbReference type="InterPro" id="IPR036641">
    <property type="entry name" value="HPT_dom_sf"/>
</dbReference>
<dbReference type="EMBL" id="JAGTUF010000025">
    <property type="protein sequence ID" value="MBR9973551.1"/>
    <property type="molecule type" value="Genomic_DNA"/>
</dbReference>
<dbReference type="SUPFAM" id="SSF47226">
    <property type="entry name" value="Histidine-containing phosphotransfer domain, HPT domain"/>
    <property type="match status" value="1"/>
</dbReference>
<dbReference type="SUPFAM" id="SSF158472">
    <property type="entry name" value="HAMP domain-like"/>
    <property type="match status" value="1"/>
</dbReference>
<dbReference type="PROSITE" id="PS50885">
    <property type="entry name" value="HAMP"/>
    <property type="match status" value="1"/>
</dbReference>
<protein>
    <recommendedName>
        <fullName evidence="3">histidine kinase</fullName>
        <ecNumber evidence="3">2.7.13.3</ecNumber>
    </recommendedName>
</protein>
<dbReference type="Pfam" id="PF01627">
    <property type="entry name" value="Hpt"/>
    <property type="match status" value="1"/>
</dbReference>
<dbReference type="PROSITE" id="PS50110">
    <property type="entry name" value="RESPONSE_REGULATORY"/>
    <property type="match status" value="1"/>
</dbReference>